<reference evidence="5" key="2">
    <citation type="submission" date="2025-09" db="UniProtKB">
        <authorList>
            <consortium name="Ensembl"/>
        </authorList>
    </citation>
    <scope>IDENTIFICATION</scope>
</reference>
<evidence type="ECO:0000256" key="1">
    <source>
        <dbReference type="ARBA" id="ARBA00022729"/>
    </source>
</evidence>
<dbReference type="GO" id="GO:0004888">
    <property type="term" value="F:transmembrane signaling receptor activity"/>
    <property type="evidence" value="ECO:0007669"/>
    <property type="project" value="TreeGrafter"/>
</dbReference>
<keyword evidence="1" id="KW-0732">Signal</keyword>
<dbReference type="PANTHER" id="PTHR11481:SF64">
    <property type="entry name" value="FC RECEPTOR-LIKE PROTEIN 4"/>
    <property type="match status" value="1"/>
</dbReference>
<dbReference type="InterPro" id="IPR036179">
    <property type="entry name" value="Ig-like_dom_sf"/>
</dbReference>
<sequence length="481" mass="53950">MTFHNTYAVKQDSMEHTSLWGILLLSALTCYGQRQEQPRAVLTLHPKRTPTGIYQGETVTLRCDIQEDGVTDWEYRWYRGLYGLFYSSSQNECSLSPVEPSHNGVYSCMGVRRSNSQKSSISEDVTLTVSWIASPHLTMSPSWWANAGDSVTLSCEVGDSSTGWRFSWYKAVPFREGFPSFPDKDFFPELLPDSADGAGGSYSLNLVGLNHRERYVCRAERGDPVYYTDFSELKFLWVEGQSPSASLTVSPNRVQFFYNESVSLGCAVQGDSNRWRVKRYLRWGEAKVLECPTDWGSVTGSTCIFTTTDVWSDTGVYWCESESGEYSNAVNITVTLKGVALESPALPVTEGDSVTLRCRFQGTPSNLSAEFHKWVDNGYLTKTELTGEMTIPAATQSDEGWYRCKQLDQGESHGSWVSVRAPDPVWSISLLILLCSLLVVSIFLLVTIVLVVKCCRDRAARSRDKRNDRNTTDQVIGFELI</sequence>
<gene>
    <name evidence="5" type="primary">LOC115163910</name>
</gene>
<dbReference type="GeneID" id="115163910"/>
<organism evidence="5 6">
    <name type="scientific">Salmo trutta</name>
    <name type="common">Brown trout</name>
    <dbReference type="NCBI Taxonomy" id="8032"/>
    <lineage>
        <taxon>Eukaryota</taxon>
        <taxon>Metazoa</taxon>
        <taxon>Chordata</taxon>
        <taxon>Craniata</taxon>
        <taxon>Vertebrata</taxon>
        <taxon>Euteleostomi</taxon>
        <taxon>Actinopterygii</taxon>
        <taxon>Neopterygii</taxon>
        <taxon>Teleostei</taxon>
        <taxon>Protacanthopterygii</taxon>
        <taxon>Salmoniformes</taxon>
        <taxon>Salmonidae</taxon>
        <taxon>Salmoninae</taxon>
        <taxon>Salmo</taxon>
    </lineage>
</organism>
<dbReference type="InterPro" id="IPR050488">
    <property type="entry name" value="Ig_Fc_receptor"/>
</dbReference>
<dbReference type="InterPro" id="IPR003599">
    <property type="entry name" value="Ig_sub"/>
</dbReference>
<name>A0A673WJ60_SALTR</name>
<dbReference type="InParanoid" id="A0A673WJ60"/>
<feature type="domain" description="Ig-like" evidence="4">
    <location>
        <begin position="243"/>
        <end position="335"/>
    </location>
</feature>
<proteinExistence type="predicted"/>
<dbReference type="GeneTree" id="ENSGT00940000163711"/>
<dbReference type="PANTHER" id="PTHR11481">
    <property type="entry name" value="IMMUNOGLOBULIN FC RECEPTOR"/>
    <property type="match status" value="1"/>
</dbReference>
<keyword evidence="3" id="KW-1133">Transmembrane helix</keyword>
<feature type="domain" description="Ig-like" evidence="4">
    <location>
        <begin position="337"/>
        <end position="404"/>
    </location>
</feature>
<dbReference type="InterPro" id="IPR013783">
    <property type="entry name" value="Ig-like_fold"/>
</dbReference>
<accession>A0A673WJ60</accession>
<dbReference type="OrthoDB" id="6151406at2759"/>
<keyword evidence="3" id="KW-0472">Membrane</keyword>
<dbReference type="OMA" id="HERTQWM"/>
<feature type="domain" description="Ig-like" evidence="4">
    <location>
        <begin position="38"/>
        <end position="126"/>
    </location>
</feature>
<reference evidence="5" key="1">
    <citation type="submission" date="2025-08" db="UniProtKB">
        <authorList>
            <consortium name="Ensembl"/>
        </authorList>
    </citation>
    <scope>IDENTIFICATION</scope>
</reference>
<feature type="transmembrane region" description="Helical" evidence="3">
    <location>
        <begin position="425"/>
        <end position="452"/>
    </location>
</feature>
<evidence type="ECO:0000256" key="3">
    <source>
        <dbReference type="SAM" id="Phobius"/>
    </source>
</evidence>
<dbReference type="GO" id="GO:0007166">
    <property type="term" value="P:cell surface receptor signaling pathway"/>
    <property type="evidence" value="ECO:0007669"/>
    <property type="project" value="TreeGrafter"/>
</dbReference>
<dbReference type="SMART" id="SM00409">
    <property type="entry name" value="IG"/>
    <property type="match status" value="4"/>
</dbReference>
<protein>
    <submittedName>
        <fullName evidence="5">Uncharacterized LOC115163910</fullName>
    </submittedName>
</protein>
<evidence type="ECO:0000256" key="2">
    <source>
        <dbReference type="ARBA" id="ARBA00023157"/>
    </source>
</evidence>
<dbReference type="PROSITE" id="PS50835">
    <property type="entry name" value="IG_LIKE"/>
    <property type="match status" value="4"/>
</dbReference>
<evidence type="ECO:0000313" key="6">
    <source>
        <dbReference type="Proteomes" id="UP000472277"/>
    </source>
</evidence>
<dbReference type="GO" id="GO:0009897">
    <property type="term" value="C:external side of plasma membrane"/>
    <property type="evidence" value="ECO:0007669"/>
    <property type="project" value="TreeGrafter"/>
</dbReference>
<evidence type="ECO:0000313" key="5">
    <source>
        <dbReference type="Ensembl" id="ENSSTUP00000008812.1"/>
    </source>
</evidence>
<keyword evidence="2" id="KW-1015">Disulfide bond</keyword>
<dbReference type="RefSeq" id="XP_029571970.1">
    <property type="nucleotide sequence ID" value="XM_029716110.1"/>
</dbReference>
<dbReference type="Ensembl" id="ENSSTUT00000009437.1">
    <property type="protein sequence ID" value="ENSSTUP00000008812.1"/>
    <property type="gene ID" value="ENSSTUG00000004380.1"/>
</dbReference>
<evidence type="ECO:0000259" key="4">
    <source>
        <dbReference type="PROSITE" id="PS50835"/>
    </source>
</evidence>
<keyword evidence="6" id="KW-1185">Reference proteome</keyword>
<dbReference type="GO" id="GO:0006955">
    <property type="term" value="P:immune response"/>
    <property type="evidence" value="ECO:0007669"/>
    <property type="project" value="TreeGrafter"/>
</dbReference>
<feature type="domain" description="Ig-like" evidence="4">
    <location>
        <begin position="135"/>
        <end position="231"/>
    </location>
</feature>
<dbReference type="Pfam" id="PF13895">
    <property type="entry name" value="Ig_2"/>
    <property type="match status" value="1"/>
</dbReference>
<dbReference type="SUPFAM" id="SSF48726">
    <property type="entry name" value="Immunoglobulin"/>
    <property type="match status" value="4"/>
</dbReference>
<dbReference type="AlphaFoldDB" id="A0A673WJ60"/>
<keyword evidence="3" id="KW-0812">Transmembrane</keyword>
<dbReference type="Gene3D" id="2.60.40.10">
    <property type="entry name" value="Immunoglobulins"/>
    <property type="match status" value="4"/>
</dbReference>
<dbReference type="KEGG" id="stru:115163910"/>
<dbReference type="Proteomes" id="UP000472277">
    <property type="component" value="Chromosome 26"/>
</dbReference>
<dbReference type="InterPro" id="IPR007110">
    <property type="entry name" value="Ig-like_dom"/>
</dbReference>